<feature type="compositionally biased region" description="Basic and acidic residues" evidence="2">
    <location>
        <begin position="47"/>
        <end position="56"/>
    </location>
</feature>
<dbReference type="Pfam" id="PF04203">
    <property type="entry name" value="Sortase"/>
    <property type="match status" value="1"/>
</dbReference>
<dbReference type="InterPro" id="IPR053525">
    <property type="entry name" value="Sortase_D"/>
</dbReference>
<dbReference type="InterPro" id="IPR005754">
    <property type="entry name" value="Sortase"/>
</dbReference>
<evidence type="ECO:0000313" key="4">
    <source>
        <dbReference type="Proteomes" id="UP001241748"/>
    </source>
</evidence>
<protein>
    <submittedName>
        <fullName evidence="3">Class D sortase</fullName>
    </submittedName>
</protein>
<dbReference type="EMBL" id="JAROBZ020000001">
    <property type="protein sequence ID" value="MFB3167429.1"/>
    <property type="molecule type" value="Genomic_DNA"/>
</dbReference>
<evidence type="ECO:0000256" key="1">
    <source>
        <dbReference type="ARBA" id="ARBA00022801"/>
    </source>
</evidence>
<dbReference type="Proteomes" id="UP001241748">
    <property type="component" value="Unassembled WGS sequence"/>
</dbReference>
<evidence type="ECO:0000256" key="2">
    <source>
        <dbReference type="SAM" id="MobiDB-lite"/>
    </source>
</evidence>
<reference evidence="3 4" key="1">
    <citation type="submission" date="2024-05" db="EMBL/GenBank/DDBJ databases">
        <authorList>
            <person name="Venkateswaran K."/>
        </authorList>
    </citation>
    <scope>NUCLEOTIDE SEQUENCE [LARGE SCALE GENOMIC DNA]</scope>
    <source>
        <strain evidence="3 4">179-C4-2-HS</strain>
    </source>
</reference>
<feature type="region of interest" description="Disordered" evidence="2">
    <location>
        <begin position="35"/>
        <end position="56"/>
    </location>
</feature>
<accession>A0ABV4YRE0</accession>
<dbReference type="NCBIfam" id="TIGR01076">
    <property type="entry name" value="sortase_fam"/>
    <property type="match status" value="1"/>
</dbReference>
<dbReference type="SUPFAM" id="SSF63817">
    <property type="entry name" value="Sortase"/>
    <property type="match status" value="1"/>
</dbReference>
<keyword evidence="4" id="KW-1185">Reference proteome</keyword>
<dbReference type="InterPro" id="IPR041999">
    <property type="entry name" value="Sortase_D_1"/>
</dbReference>
<keyword evidence="1" id="KW-0378">Hydrolase</keyword>
<name>A0ABV4YRE0_9BACI</name>
<dbReference type="NCBIfam" id="NF033746">
    <property type="entry name" value="class_D_sortase"/>
    <property type="match status" value="1"/>
</dbReference>
<dbReference type="CDD" id="cd05828">
    <property type="entry name" value="Sortase_D_1"/>
    <property type="match status" value="1"/>
</dbReference>
<proteinExistence type="predicted"/>
<evidence type="ECO:0000313" key="3">
    <source>
        <dbReference type="EMBL" id="MFB3167429.1"/>
    </source>
</evidence>
<organism evidence="3 4">
    <name type="scientific">Neobacillus driksii</name>
    <dbReference type="NCBI Taxonomy" id="3035913"/>
    <lineage>
        <taxon>Bacteria</taxon>
        <taxon>Bacillati</taxon>
        <taxon>Bacillota</taxon>
        <taxon>Bacilli</taxon>
        <taxon>Bacillales</taxon>
        <taxon>Bacillaceae</taxon>
        <taxon>Neobacillus</taxon>
    </lineage>
</organism>
<dbReference type="Gene3D" id="2.40.260.10">
    <property type="entry name" value="Sortase"/>
    <property type="match status" value="1"/>
</dbReference>
<sequence>MGSYHFLEWQIGRSAAHELTSEEILQFEQEEKEVEKQAVSSVNPKPEIQKQKPSSEIDHKQGEKIAFLVVPKIEQKYSVYWGADKETLKRGVGMYVSPFTTAPDGGGHTVLSGHRDTIFYRLKELKESETLKLEYDNSIYTYKISKIWITDAEDRTVIVDKQTPTLTLTTCYPFYFVGNAPKRYIVQADLVYTENKNNS</sequence>
<gene>
    <name evidence="3" type="ORF">P5G62_009930</name>
</gene>
<comment type="caution">
    <text evidence="3">The sequence shown here is derived from an EMBL/GenBank/DDBJ whole genome shotgun (WGS) entry which is preliminary data.</text>
</comment>
<dbReference type="InterPro" id="IPR023365">
    <property type="entry name" value="Sortase_dom-sf"/>
</dbReference>